<dbReference type="FunFam" id="3.40.50.720:FF:000084">
    <property type="entry name" value="Short-chain dehydrogenase reductase"/>
    <property type="match status" value="1"/>
</dbReference>
<organism evidence="4 5">
    <name type="scientific">Pseudonocardia bannensis</name>
    <dbReference type="NCBI Taxonomy" id="630973"/>
    <lineage>
        <taxon>Bacteria</taxon>
        <taxon>Bacillati</taxon>
        <taxon>Actinomycetota</taxon>
        <taxon>Actinomycetes</taxon>
        <taxon>Pseudonocardiales</taxon>
        <taxon>Pseudonocardiaceae</taxon>
        <taxon>Pseudonocardia</taxon>
    </lineage>
</organism>
<dbReference type="RefSeq" id="WP_169411433.1">
    <property type="nucleotide sequence ID" value="NZ_JAAXKZ010000017.1"/>
</dbReference>
<evidence type="ECO:0000256" key="2">
    <source>
        <dbReference type="ARBA" id="ARBA00023002"/>
    </source>
</evidence>
<dbReference type="GO" id="GO:0018498">
    <property type="term" value="F:2,3-dihydroxy-2,3-dihydro-phenylpropionate dehydrogenase activity"/>
    <property type="evidence" value="ECO:0007669"/>
    <property type="project" value="UniProtKB-EC"/>
</dbReference>
<dbReference type="InterPro" id="IPR036291">
    <property type="entry name" value="NAD(P)-bd_dom_sf"/>
</dbReference>
<dbReference type="SUPFAM" id="SSF51735">
    <property type="entry name" value="NAD(P)-binding Rossmann-fold domains"/>
    <property type="match status" value="1"/>
</dbReference>
<name>A0A848DFS2_9PSEU</name>
<reference evidence="4 5" key="1">
    <citation type="submission" date="2020-04" db="EMBL/GenBank/DDBJ databases">
        <authorList>
            <person name="Klaysubun C."/>
            <person name="Duangmal K."/>
            <person name="Lipun K."/>
        </authorList>
    </citation>
    <scope>NUCLEOTIDE SEQUENCE [LARGE SCALE GENOMIC DNA]</scope>
    <source>
        <strain evidence="4 5">DSM 45300</strain>
    </source>
</reference>
<dbReference type="Pfam" id="PF00106">
    <property type="entry name" value="adh_short"/>
    <property type="match status" value="1"/>
</dbReference>
<dbReference type="InterPro" id="IPR020904">
    <property type="entry name" value="Sc_DH/Rdtase_CS"/>
</dbReference>
<protein>
    <submittedName>
        <fullName evidence="4">3-(Cis-5,6-dihydroxycyclohexa-1, 3-dien-1-yl)propanoate dehydrogenase</fullName>
        <ecNumber evidence="4">1.3.1.87</ecNumber>
    </submittedName>
</protein>
<dbReference type="Proteomes" id="UP000586918">
    <property type="component" value="Unassembled WGS sequence"/>
</dbReference>
<comment type="similarity">
    <text evidence="1 3">Belongs to the short-chain dehydrogenases/reductases (SDR) family.</text>
</comment>
<dbReference type="NCBIfam" id="NF004849">
    <property type="entry name" value="PRK06200.1"/>
    <property type="match status" value="1"/>
</dbReference>
<evidence type="ECO:0000256" key="3">
    <source>
        <dbReference type="RuleBase" id="RU000363"/>
    </source>
</evidence>
<dbReference type="InterPro" id="IPR002347">
    <property type="entry name" value="SDR_fam"/>
</dbReference>
<dbReference type="PROSITE" id="PS00061">
    <property type="entry name" value="ADH_SHORT"/>
    <property type="match status" value="1"/>
</dbReference>
<dbReference type="Gene3D" id="3.40.50.720">
    <property type="entry name" value="NAD(P)-binding Rossmann-like Domain"/>
    <property type="match status" value="1"/>
</dbReference>
<evidence type="ECO:0000313" key="5">
    <source>
        <dbReference type="Proteomes" id="UP000586918"/>
    </source>
</evidence>
<dbReference type="EC" id="1.3.1.87" evidence="4"/>
<dbReference type="PANTHER" id="PTHR43008">
    <property type="entry name" value="BENZIL REDUCTASE"/>
    <property type="match status" value="1"/>
</dbReference>
<evidence type="ECO:0000256" key="1">
    <source>
        <dbReference type="ARBA" id="ARBA00006484"/>
    </source>
</evidence>
<dbReference type="PRINTS" id="PR00080">
    <property type="entry name" value="SDRFAMILY"/>
</dbReference>
<dbReference type="PANTHER" id="PTHR43008:SF4">
    <property type="entry name" value="CHAIN DEHYDROGENASE, PUTATIVE (AFU_ORTHOLOGUE AFUA_4G08710)-RELATED"/>
    <property type="match status" value="1"/>
</dbReference>
<keyword evidence="5" id="KW-1185">Reference proteome</keyword>
<gene>
    <name evidence="4" type="primary">hcaB</name>
    <name evidence="4" type="ORF">HF519_07360</name>
</gene>
<dbReference type="GO" id="GO:0050664">
    <property type="term" value="F:oxidoreductase activity, acting on NAD(P)H, oxygen as acceptor"/>
    <property type="evidence" value="ECO:0007669"/>
    <property type="project" value="TreeGrafter"/>
</dbReference>
<keyword evidence="2 4" id="KW-0560">Oxidoreductase</keyword>
<accession>A0A848DFS2</accession>
<sequence>MGWLEGRVALVTGGASGIGRAVVERFLAEGARVAVLDSSGKNIAAMQGHFPDLVMVEGDVSSFEDNERAVAAAVEAHGGLDTFIGNAGIFDYFAPVATTPGATLASSFDEIFAVNVKGYLLGVKAALPALLESTSPSIVFTLSNGAFLPAGGGTVYTASKHAAVGLIRQLAYELAPRVRVNGVAPGGTLTDLRGASSLGHAETSLLDVPDFPDLVRATNPLGIVQQAADHTGPYVLLASPENAAAVTGVVINSDGGMQVRGLAQAAGGTDL</sequence>
<dbReference type="AlphaFoldDB" id="A0A848DFS2"/>
<evidence type="ECO:0000313" key="4">
    <source>
        <dbReference type="EMBL" id="NMH91409.1"/>
    </source>
</evidence>
<proteinExistence type="inferred from homology"/>
<dbReference type="PRINTS" id="PR00081">
    <property type="entry name" value="GDHRDH"/>
</dbReference>
<comment type="caution">
    <text evidence="4">The sequence shown here is derived from an EMBL/GenBank/DDBJ whole genome shotgun (WGS) entry which is preliminary data.</text>
</comment>
<dbReference type="EMBL" id="JAAXKZ010000017">
    <property type="protein sequence ID" value="NMH91409.1"/>
    <property type="molecule type" value="Genomic_DNA"/>
</dbReference>